<proteinExistence type="predicted"/>
<dbReference type="AlphaFoldDB" id="B1WXF5"/>
<reference evidence="1 2" key="1">
    <citation type="journal article" date="2008" name="Proc. Natl. Acad. Sci. U.S.A.">
        <title>The genome of Cyanothece 51142, a unicellular diazotrophic cyanobacterium important in the marine nitrogen cycle.</title>
        <authorList>
            <person name="Welsh E.A."/>
            <person name="Liberton M."/>
            <person name="Stoeckel J."/>
            <person name="Loh T."/>
            <person name="Elvitigala T."/>
            <person name="Wang C."/>
            <person name="Wollam A."/>
            <person name="Fulton R.S."/>
            <person name="Clifton S.W."/>
            <person name="Jacobs J.M."/>
            <person name="Aurora R."/>
            <person name="Ghosh B.K."/>
            <person name="Sherman L.A."/>
            <person name="Smith R.D."/>
            <person name="Wilson R.K."/>
            <person name="Pakrasi H.B."/>
        </authorList>
    </citation>
    <scope>NUCLEOTIDE SEQUENCE [LARGE SCALE GENOMIC DNA]</scope>
    <source>
        <strain evidence="2">ATCC 51142 / BH68</strain>
    </source>
</reference>
<evidence type="ECO:0000313" key="2">
    <source>
        <dbReference type="Proteomes" id="UP000001203"/>
    </source>
</evidence>
<dbReference type="Proteomes" id="UP000001203">
    <property type="component" value="Chromosome circular"/>
</dbReference>
<name>B1WXF5_CROS5</name>
<dbReference type="RefSeq" id="WP_009547469.1">
    <property type="nucleotide sequence ID" value="NC_010546.1"/>
</dbReference>
<evidence type="ECO:0000313" key="1">
    <source>
        <dbReference type="EMBL" id="ACB52496.1"/>
    </source>
</evidence>
<accession>B1WXF5</accession>
<gene>
    <name evidence="1" type="ordered locus">cce_3148</name>
</gene>
<keyword evidence="2" id="KW-1185">Reference proteome</keyword>
<dbReference type="OrthoDB" id="464679at2"/>
<dbReference type="KEGG" id="cyt:cce_3148"/>
<protein>
    <submittedName>
        <fullName evidence="1">Uncharacterized protein</fullName>
    </submittedName>
</protein>
<sequence>MPSLTLSEITYYRSQLADYPDAIIALDEIVVCDGDLDDAAINLALSVGQTPDRTDWLEGLAKRYRVEICQENLINELSQGHIIPVINHLMTTKIGPDILVLPVVLYVLKTGVDEFCSPLNLKIT</sequence>
<dbReference type="HOGENOM" id="CLU_133138_0_0_3"/>
<dbReference type="EMBL" id="CP000806">
    <property type="protein sequence ID" value="ACB52496.1"/>
    <property type="molecule type" value="Genomic_DNA"/>
</dbReference>
<dbReference type="eggNOG" id="ENOG5031FXK">
    <property type="taxonomic scope" value="Bacteria"/>
</dbReference>
<organism evidence="1 2">
    <name type="scientific">Crocosphaera subtropica (strain ATCC 51142 / BH68)</name>
    <name type="common">Cyanothece sp. (strain ATCC 51142)</name>
    <dbReference type="NCBI Taxonomy" id="43989"/>
    <lineage>
        <taxon>Bacteria</taxon>
        <taxon>Bacillati</taxon>
        <taxon>Cyanobacteriota</taxon>
        <taxon>Cyanophyceae</taxon>
        <taxon>Oscillatoriophycideae</taxon>
        <taxon>Chroococcales</taxon>
        <taxon>Aphanothecaceae</taxon>
        <taxon>Crocosphaera</taxon>
        <taxon>Crocosphaera subtropica</taxon>
    </lineage>
</organism>